<dbReference type="Proteomes" id="UP000054018">
    <property type="component" value="Unassembled WGS sequence"/>
</dbReference>
<name>A0A0C9ZYW6_9AGAM</name>
<feature type="compositionally biased region" description="Low complexity" evidence="1">
    <location>
        <begin position="58"/>
        <end position="78"/>
    </location>
</feature>
<feature type="compositionally biased region" description="Basic and acidic residues" evidence="1">
    <location>
        <begin position="126"/>
        <end position="145"/>
    </location>
</feature>
<evidence type="ECO:0000256" key="1">
    <source>
        <dbReference type="SAM" id="MobiDB-lite"/>
    </source>
</evidence>
<gene>
    <name evidence="2" type="ORF">PISMIDRAFT_136494</name>
</gene>
<dbReference type="STRING" id="765257.A0A0C9ZYW6"/>
<reference evidence="2 3" key="1">
    <citation type="submission" date="2014-04" db="EMBL/GenBank/DDBJ databases">
        <authorList>
            <consortium name="DOE Joint Genome Institute"/>
            <person name="Kuo A."/>
            <person name="Kohler A."/>
            <person name="Costa M.D."/>
            <person name="Nagy L.G."/>
            <person name="Floudas D."/>
            <person name="Copeland A."/>
            <person name="Barry K.W."/>
            <person name="Cichocki N."/>
            <person name="Veneault-Fourrey C."/>
            <person name="LaButti K."/>
            <person name="Lindquist E.A."/>
            <person name="Lipzen A."/>
            <person name="Lundell T."/>
            <person name="Morin E."/>
            <person name="Murat C."/>
            <person name="Sun H."/>
            <person name="Tunlid A."/>
            <person name="Henrissat B."/>
            <person name="Grigoriev I.V."/>
            <person name="Hibbett D.S."/>
            <person name="Martin F."/>
            <person name="Nordberg H.P."/>
            <person name="Cantor M.N."/>
            <person name="Hua S.X."/>
        </authorList>
    </citation>
    <scope>NUCLEOTIDE SEQUENCE [LARGE SCALE GENOMIC DNA]</scope>
    <source>
        <strain evidence="2 3">441</strain>
    </source>
</reference>
<evidence type="ECO:0000313" key="2">
    <source>
        <dbReference type="EMBL" id="KIK31194.1"/>
    </source>
</evidence>
<feature type="compositionally biased region" description="Gly residues" evidence="1">
    <location>
        <begin position="29"/>
        <end position="57"/>
    </location>
</feature>
<keyword evidence="3" id="KW-1185">Reference proteome</keyword>
<reference evidence="3" key="2">
    <citation type="submission" date="2015-01" db="EMBL/GenBank/DDBJ databases">
        <title>Evolutionary Origins and Diversification of the Mycorrhizal Mutualists.</title>
        <authorList>
            <consortium name="DOE Joint Genome Institute"/>
            <consortium name="Mycorrhizal Genomics Consortium"/>
            <person name="Kohler A."/>
            <person name="Kuo A."/>
            <person name="Nagy L.G."/>
            <person name="Floudas D."/>
            <person name="Copeland A."/>
            <person name="Barry K.W."/>
            <person name="Cichocki N."/>
            <person name="Veneault-Fourrey C."/>
            <person name="LaButti K."/>
            <person name="Lindquist E.A."/>
            <person name="Lipzen A."/>
            <person name="Lundell T."/>
            <person name="Morin E."/>
            <person name="Murat C."/>
            <person name="Riley R."/>
            <person name="Ohm R."/>
            <person name="Sun H."/>
            <person name="Tunlid A."/>
            <person name="Henrissat B."/>
            <person name="Grigoriev I.V."/>
            <person name="Hibbett D.S."/>
            <person name="Martin F."/>
        </authorList>
    </citation>
    <scope>NUCLEOTIDE SEQUENCE [LARGE SCALE GENOMIC DNA]</scope>
    <source>
        <strain evidence="3">441</strain>
    </source>
</reference>
<organism evidence="2 3">
    <name type="scientific">Pisolithus microcarpus 441</name>
    <dbReference type="NCBI Taxonomy" id="765257"/>
    <lineage>
        <taxon>Eukaryota</taxon>
        <taxon>Fungi</taxon>
        <taxon>Dikarya</taxon>
        <taxon>Basidiomycota</taxon>
        <taxon>Agaricomycotina</taxon>
        <taxon>Agaricomycetes</taxon>
        <taxon>Agaricomycetidae</taxon>
        <taxon>Boletales</taxon>
        <taxon>Sclerodermatineae</taxon>
        <taxon>Pisolithaceae</taxon>
        <taxon>Pisolithus</taxon>
    </lineage>
</organism>
<protein>
    <submittedName>
        <fullName evidence="2">Uncharacterized protein</fullName>
    </submittedName>
</protein>
<accession>A0A0C9ZYW6</accession>
<evidence type="ECO:0000313" key="3">
    <source>
        <dbReference type="Proteomes" id="UP000054018"/>
    </source>
</evidence>
<dbReference type="EMBL" id="KN833685">
    <property type="protein sequence ID" value="KIK31194.1"/>
    <property type="molecule type" value="Genomic_DNA"/>
</dbReference>
<feature type="region of interest" description="Disordered" evidence="1">
    <location>
        <begin position="1"/>
        <end position="285"/>
    </location>
</feature>
<sequence>MHDPSGNAASSSGWSNLADGNLESSSGGWDTGGGGGRDTGNKSGWGAGGGGGGGLDSGGDWTMSDSFGGGVVKSSSGSPPRHGWGSTVERDSAVTGKPGESEETSTPWWKSADTGRWGWDSANANTKRDKGKGKSDWLPKQDDTSTKASEAPMLHGTIWADEQPSGQNLPRHSAPTGTDNRKTKLPPHSADIDAGMDPPRKLTGTNQVLLGTKKKWGSDAIPNKDADMEDSTTPHHPATSNVPLPAPLKIQPYPIVDPGDTPLTPAAPAIAPPRPKRKREGLDEKRETFKEYIKCVDFT</sequence>
<feature type="compositionally biased region" description="Polar residues" evidence="1">
    <location>
        <begin position="164"/>
        <end position="178"/>
    </location>
</feature>
<proteinExistence type="predicted"/>
<dbReference type="HOGENOM" id="CLU_931023_0_0_1"/>
<dbReference type="AlphaFoldDB" id="A0A0C9ZYW6"/>
<dbReference type="OrthoDB" id="2670062at2759"/>
<feature type="compositionally biased region" description="Low complexity" evidence="1">
    <location>
        <begin position="1"/>
        <end position="16"/>
    </location>
</feature>